<comment type="caution">
    <text evidence="2">The sequence shown here is derived from an EMBL/GenBank/DDBJ whole genome shotgun (WGS) entry which is preliminary data.</text>
</comment>
<keyword evidence="3" id="KW-1185">Reference proteome</keyword>
<dbReference type="RefSeq" id="WP_274640494.1">
    <property type="nucleotide sequence ID" value="NZ_JAIWJY010000007.1"/>
</dbReference>
<dbReference type="InterPro" id="IPR000595">
    <property type="entry name" value="cNMP-bd_dom"/>
</dbReference>
<dbReference type="EMBL" id="JAIWJY010000007">
    <property type="protein sequence ID" value="MDE1207410.1"/>
    <property type="molecule type" value="Genomic_DNA"/>
</dbReference>
<accession>A0A9X4ERK3</accession>
<dbReference type="Gene3D" id="2.60.120.10">
    <property type="entry name" value="Jelly Rolls"/>
    <property type="match status" value="1"/>
</dbReference>
<dbReference type="Proteomes" id="UP001149303">
    <property type="component" value="Unassembled WGS sequence"/>
</dbReference>
<feature type="domain" description="Cyclic nucleotide-binding" evidence="1">
    <location>
        <begin position="17"/>
        <end position="116"/>
    </location>
</feature>
<dbReference type="InterPro" id="IPR014710">
    <property type="entry name" value="RmlC-like_jellyroll"/>
</dbReference>
<name>A0A9X4ERK3_9FLAO</name>
<sequence length="191" mass="22861">MKPFSEISKFFETEFPLNQHGLDELFTLFKIEKHTKGTILLQENSKEKKLRFLNNGIVREYYANEDKEVNINFYVKPQFISDLLTFSHNTKTKKNQECLTSVEVLNIERQPFFDLLEKYQCGKTFVDASFQKLLKQKERLEFNRITKSPEELYNELFTYKPEWIQNIPQYHLASYLNVTPETLSRIKKRIS</sequence>
<dbReference type="PROSITE" id="PS50042">
    <property type="entry name" value="CNMP_BINDING_3"/>
    <property type="match status" value="1"/>
</dbReference>
<reference evidence="2" key="1">
    <citation type="submission" date="2021-09" db="EMBL/GenBank/DDBJ databases">
        <authorList>
            <person name="Smyrli M."/>
        </authorList>
    </citation>
    <scope>NUCLEOTIDE SEQUENCE</scope>
    <source>
        <strain evidence="2">LAR25</strain>
    </source>
</reference>
<gene>
    <name evidence="2" type="ORF">LCI24_11470</name>
</gene>
<dbReference type="AlphaFoldDB" id="A0A9X4ERK3"/>
<protein>
    <submittedName>
        <fullName evidence="2">Crp/Fnr family transcriptional regulator</fullName>
    </submittedName>
</protein>
<evidence type="ECO:0000313" key="3">
    <source>
        <dbReference type="Proteomes" id="UP001149303"/>
    </source>
</evidence>
<dbReference type="SUPFAM" id="SSF51206">
    <property type="entry name" value="cAMP-binding domain-like"/>
    <property type="match status" value="1"/>
</dbReference>
<dbReference type="CDD" id="cd00038">
    <property type="entry name" value="CAP_ED"/>
    <property type="match status" value="1"/>
</dbReference>
<dbReference type="InterPro" id="IPR018490">
    <property type="entry name" value="cNMP-bd_dom_sf"/>
</dbReference>
<proteinExistence type="predicted"/>
<evidence type="ECO:0000259" key="1">
    <source>
        <dbReference type="PROSITE" id="PS50042"/>
    </source>
</evidence>
<evidence type="ECO:0000313" key="2">
    <source>
        <dbReference type="EMBL" id="MDE1207410.1"/>
    </source>
</evidence>
<organism evidence="2 3">
    <name type="scientific">Tenacibaculum larymnensis</name>
    <dbReference type="NCBI Taxonomy" id="2878201"/>
    <lineage>
        <taxon>Bacteria</taxon>
        <taxon>Pseudomonadati</taxon>
        <taxon>Bacteroidota</taxon>
        <taxon>Flavobacteriia</taxon>
        <taxon>Flavobacteriales</taxon>
        <taxon>Flavobacteriaceae</taxon>
        <taxon>Tenacibaculum</taxon>
    </lineage>
</organism>
<dbReference type="Pfam" id="PF00027">
    <property type="entry name" value="cNMP_binding"/>
    <property type="match status" value="1"/>
</dbReference>